<dbReference type="OrthoDB" id="6132334at2759"/>
<feature type="region of interest" description="Disordered" evidence="1">
    <location>
        <begin position="243"/>
        <end position="262"/>
    </location>
</feature>
<feature type="region of interest" description="Disordered" evidence="1">
    <location>
        <begin position="1786"/>
        <end position="1824"/>
    </location>
</feature>
<comment type="caution">
    <text evidence="2">The sequence shown here is derived from an EMBL/GenBank/DDBJ whole genome shotgun (WGS) entry which is preliminary data.</text>
</comment>
<organism evidence="2 3">
    <name type="scientific">Balaenoptera physalus</name>
    <name type="common">Fin whale</name>
    <name type="synonym">Balaena physalus</name>
    <dbReference type="NCBI Taxonomy" id="9770"/>
    <lineage>
        <taxon>Eukaryota</taxon>
        <taxon>Metazoa</taxon>
        <taxon>Chordata</taxon>
        <taxon>Craniata</taxon>
        <taxon>Vertebrata</taxon>
        <taxon>Euteleostomi</taxon>
        <taxon>Mammalia</taxon>
        <taxon>Eutheria</taxon>
        <taxon>Laurasiatheria</taxon>
        <taxon>Artiodactyla</taxon>
        <taxon>Whippomorpha</taxon>
        <taxon>Cetacea</taxon>
        <taxon>Mysticeti</taxon>
        <taxon>Balaenopteridae</taxon>
        <taxon>Balaenoptera</taxon>
    </lineage>
</organism>
<sequence length="1848" mass="206705">MNVTRFGMDKFIGVREHLIIRREWVFLKLDSENEDAFPGTEVTGKLEYLGDASGCATVLSLLVFQRNGFSSKMDGMSSEANEEKVFQTDPHMKIVKKSEISETEAGGNVLFMQNKNPEDNYCEITGMNTLLCAPIQTQMPQGEISITEYNHERKHANDQTVIFSDENQMDLTASHTVMITKGLLDCTKSEKSAKIDTTSFLANLKLHIEDARMKKELNFSRDQSTSSEKKINFNDFVKRLKTGKSNASPFTGPDKENSEMPIHSKESNRASSMHQMHVSLSVDENSSNMTRLFREQDDGMNFTQCHTANIQTLVPTSSEPSLREFRGDDITTYGNDFMDLTINHTIQKLPSADNLSEIENQTQNVMMDVSTGHGAKALGQKTVFKDKPNDAFQDPSLNPEGDIHITSSHITGREIQTVTQTSNQDVRTLAMISESKHSSPAIQDYKTFFYSSCNDAMELTKCFSSMREEKNLLKHDRSYSKMYPNPDAISLLRENTIYSGEESMDITKSHTVAIDNQIFKQVQTNVQIAAAPVSEKEMMIQNHIIVSEDREMNINYSSVPHVSKERLQQSLENPLFISLTDKRTEIFTDENMDLTKSHIANVGSQFPLASYSLASENTSKSHSHSISPSDEWEEMTKGHIEPCRQPNIISKNIPTDTWDKGKDQVLNISPYLDKDSPQSPDINQNIATSHNIVYSGGDLDKQVPLRNNRNTVSCEQSLFPTTKPLFSSEGQSAMRNHNTAVNSQRVKSVLDQNSKLPEPLRKSLGSPTPDCFHDKIIICSEKEQNMDLTKSHTVVIGFGPSEVLELGKTNLENTNNQLTTVNRQKAVKVEKCNESPIEKTGVFISNDTMGVLKDKTGILNEKQDVKICERKSLGRLKIDKTVVFSEGDENDMDITKSYTVEINHRPLLDEHDSHLVPLAGTSKTVLYTCRQDDMEVTRSHTTAIECKTVSPDKITTRPVDKTIMFIDNHDELEMTKSHTVFIDYQAKEKTVLPDSPNFELSKRKSLEKSKATPNPAKEGVFFPDNGESDHSVAKVSQLTLPGEWSNSDPLEKAEAFISDDNMEVSKSTTWKNDKDVRKPGFLNESLSGKSQRRKSLKLKNGKTIAFSKNDRNDMDVIQSCTVEINNKGVLEDREDSHWVPLEGTSNTVLHTCGQDDMEITRSHTTALEYKPLSPHKRTTGPMNKTVMFVDNHSDLEVTKSHTVFIDCQAMEKILQEYPKFGIAKGKTLGVSFPKDGSSVQEITKEQALAVENKIVLHTEQKHRVIPFVPTDTLSGGQGETEIKFHSTAVDEEVMKVVVQAHVLEKAKIESCHLNSTDRRNVGFTGSSAAAICGSSDNYSCLPSVVSFFDNLEENGMPLCDKDDVKASHCPVQNDLPYANNVASEYYLKSEGLPLSAPCSLLEKEKVVQTSTQGQLDCVLTVLKDQDLIKEPPNLLANETLVYGEDLGEMTKLNSKQVSCKLPKDQMEAFVDNAEHSLKKTFVDDVCVASQHHLSTQQRPLPQQGQSIVSKDETILSKSGNKNLNIIRGNSSEPICENDSTMLNNEKQFTMACKKELKKNIQTAKCNTAIDFHSNSDLTKQVIQTHINPREASGPVIASNAATFSSIKPHLNNLNEKTEEFLDFQPVHIPPSPEQLLELVNKAHSNKSIVQATEIHNVNIVSSSVKDHRDEENKISHNGAETISVPLMTTIKDKVRRCSLGIFLPRLPNKRNCSVTGIDDLKPIPADTTDLNNLETQPVSNKHSDTGFVAAKLNLSPSQYINEENLPIYPGEINSSDSLSIDTEEKALTDTHQKEISPSENKLEETCNSQKRTWVQEEEDDIQDEKKIRKSEIRFSDTTQDQEVSSVLN</sequence>
<accession>A0A6A1Q6P9</accession>
<dbReference type="GO" id="GO:0034501">
    <property type="term" value="P:protein localization to kinetochore"/>
    <property type="evidence" value="ECO:0007669"/>
    <property type="project" value="InterPro"/>
</dbReference>
<proteinExistence type="predicted"/>
<dbReference type="EMBL" id="SGJD01000818">
    <property type="protein sequence ID" value="KAB0403360.1"/>
    <property type="molecule type" value="Genomic_DNA"/>
</dbReference>
<dbReference type="GO" id="GO:0005634">
    <property type="term" value="C:nucleus"/>
    <property type="evidence" value="ECO:0007669"/>
    <property type="project" value="TreeGrafter"/>
</dbReference>
<evidence type="ECO:0000256" key="1">
    <source>
        <dbReference type="SAM" id="MobiDB-lite"/>
    </source>
</evidence>
<dbReference type="InterPro" id="IPR037388">
    <property type="entry name" value="Blinkin"/>
</dbReference>
<dbReference type="GO" id="GO:0008608">
    <property type="term" value="P:attachment of spindle microtubules to kinetochore"/>
    <property type="evidence" value="ECO:0007669"/>
    <property type="project" value="InterPro"/>
</dbReference>
<protein>
    <submittedName>
        <fullName evidence="2">Uncharacterized protein</fullName>
    </submittedName>
</protein>
<feature type="region of interest" description="Disordered" evidence="1">
    <location>
        <begin position="1002"/>
        <end position="1025"/>
    </location>
</feature>
<keyword evidence="3" id="KW-1185">Reference proteome</keyword>
<feature type="compositionally biased region" description="Basic and acidic residues" evidence="1">
    <location>
        <begin position="1786"/>
        <end position="1804"/>
    </location>
</feature>
<dbReference type="PANTHER" id="PTHR16520">
    <property type="entry name" value="KINETOCHORE SCAFFOLD 1"/>
    <property type="match status" value="1"/>
</dbReference>
<feature type="compositionally biased region" description="Basic and acidic residues" evidence="1">
    <location>
        <begin position="253"/>
        <end position="262"/>
    </location>
</feature>
<name>A0A6A1Q6P9_BALPH</name>
<dbReference type="PANTHER" id="PTHR16520:SF3">
    <property type="entry name" value="KINETOCHORE SCAFFOLD 1"/>
    <property type="match status" value="1"/>
</dbReference>
<dbReference type="GO" id="GO:0051301">
    <property type="term" value="P:cell division"/>
    <property type="evidence" value="ECO:0007669"/>
    <property type="project" value="InterPro"/>
</dbReference>
<dbReference type="Proteomes" id="UP000437017">
    <property type="component" value="Unassembled WGS sequence"/>
</dbReference>
<dbReference type="InterPro" id="IPR043651">
    <property type="entry name" value="KNL1_MELT_rpt"/>
</dbReference>
<evidence type="ECO:0000313" key="2">
    <source>
        <dbReference type="EMBL" id="KAB0403360.1"/>
    </source>
</evidence>
<reference evidence="2 3" key="1">
    <citation type="journal article" date="2019" name="PLoS ONE">
        <title>Genomic analyses reveal an absence of contemporary introgressive admixture between fin whales and blue whales, despite known hybrids.</title>
        <authorList>
            <person name="Westbury M.V."/>
            <person name="Petersen B."/>
            <person name="Lorenzen E.D."/>
        </authorList>
    </citation>
    <scope>NUCLEOTIDE SEQUENCE [LARGE SCALE GENOMIC DNA]</scope>
    <source>
        <strain evidence="2">FinWhale-01</strain>
    </source>
</reference>
<gene>
    <name evidence="2" type="ORF">E2I00_001146</name>
</gene>
<evidence type="ECO:0000313" key="3">
    <source>
        <dbReference type="Proteomes" id="UP000437017"/>
    </source>
</evidence>
<dbReference type="Pfam" id="PF19221">
    <property type="entry name" value="MELT"/>
    <property type="match status" value="12"/>
</dbReference>